<organism evidence="3 4">
    <name type="scientific">Streptomyces zagrosensis</name>
    <dbReference type="NCBI Taxonomy" id="1042984"/>
    <lineage>
        <taxon>Bacteria</taxon>
        <taxon>Bacillati</taxon>
        <taxon>Actinomycetota</taxon>
        <taxon>Actinomycetes</taxon>
        <taxon>Kitasatosporales</taxon>
        <taxon>Streptomycetaceae</taxon>
        <taxon>Streptomyces</taxon>
    </lineage>
</organism>
<protein>
    <recommendedName>
        <fullName evidence="2">HTH arsR-type domain-containing protein</fullName>
    </recommendedName>
</protein>
<evidence type="ECO:0000313" key="4">
    <source>
        <dbReference type="Proteomes" id="UP000588098"/>
    </source>
</evidence>
<feature type="compositionally biased region" description="Basic and acidic residues" evidence="1">
    <location>
        <begin position="1"/>
        <end position="10"/>
    </location>
</feature>
<dbReference type="GO" id="GO:0003700">
    <property type="term" value="F:DNA-binding transcription factor activity"/>
    <property type="evidence" value="ECO:0007669"/>
    <property type="project" value="InterPro"/>
</dbReference>
<dbReference type="InterPro" id="IPR036390">
    <property type="entry name" value="WH_DNA-bd_sf"/>
</dbReference>
<evidence type="ECO:0000313" key="3">
    <source>
        <dbReference type="EMBL" id="MBB5933017.1"/>
    </source>
</evidence>
<dbReference type="CDD" id="cd00090">
    <property type="entry name" value="HTH_ARSR"/>
    <property type="match status" value="1"/>
</dbReference>
<keyword evidence="4" id="KW-1185">Reference proteome</keyword>
<dbReference type="InterPro" id="IPR001845">
    <property type="entry name" value="HTH_ArsR_DNA-bd_dom"/>
</dbReference>
<gene>
    <name evidence="3" type="ORF">FHS42_000035</name>
</gene>
<feature type="domain" description="HTH arsR-type" evidence="2">
    <location>
        <begin position="34"/>
        <end position="129"/>
    </location>
</feature>
<evidence type="ECO:0000259" key="2">
    <source>
        <dbReference type="SMART" id="SM00418"/>
    </source>
</evidence>
<comment type="caution">
    <text evidence="3">The sequence shown here is derived from an EMBL/GenBank/DDBJ whole genome shotgun (WGS) entry which is preliminary data.</text>
</comment>
<proteinExistence type="predicted"/>
<dbReference type="InterPro" id="IPR011991">
    <property type="entry name" value="ArsR-like_HTH"/>
</dbReference>
<feature type="region of interest" description="Disordered" evidence="1">
    <location>
        <begin position="1"/>
        <end position="27"/>
    </location>
</feature>
<dbReference type="AlphaFoldDB" id="A0A7W9UW02"/>
<name>A0A7W9UW02_9ACTN</name>
<dbReference type="Proteomes" id="UP000588098">
    <property type="component" value="Unassembled WGS sequence"/>
</dbReference>
<dbReference type="Pfam" id="PF12840">
    <property type="entry name" value="HTH_20"/>
    <property type="match status" value="1"/>
</dbReference>
<dbReference type="SMART" id="SM00418">
    <property type="entry name" value="HTH_ARSR"/>
    <property type="match status" value="1"/>
</dbReference>
<dbReference type="EMBL" id="JACHJL010000001">
    <property type="protein sequence ID" value="MBB5933017.1"/>
    <property type="molecule type" value="Genomic_DNA"/>
</dbReference>
<evidence type="ECO:0000256" key="1">
    <source>
        <dbReference type="SAM" id="MobiDB-lite"/>
    </source>
</evidence>
<sequence>MSENREEAGREAVPPVASPASDEPARGMRLTDPRALRAYAHPTRMRLVGLLRTQGPCTATRAADLTGESVASCSYHLRMLAKYGLVEVAAGGQGREKPWRATARFTEWPSYSTEPVMAEATDALEHALAQRYFEQLSAAVEARRTLPRAWQEAERVSDNVLYLTAEELSVIQQQIGALLRPYEERTARPGARPEGARLVQIIQAGFPLPQGPGTERGPMEEDSPIADADPVAGDVPTPADAPRTTGIAGTGDAPKAEGM</sequence>
<dbReference type="RefSeq" id="WP_184568419.1">
    <property type="nucleotide sequence ID" value="NZ_JACHJL010000001.1"/>
</dbReference>
<dbReference type="SUPFAM" id="SSF46785">
    <property type="entry name" value="Winged helix' DNA-binding domain"/>
    <property type="match status" value="1"/>
</dbReference>
<feature type="region of interest" description="Disordered" evidence="1">
    <location>
        <begin position="207"/>
        <end position="259"/>
    </location>
</feature>
<dbReference type="InterPro" id="IPR036388">
    <property type="entry name" value="WH-like_DNA-bd_sf"/>
</dbReference>
<reference evidence="3 4" key="1">
    <citation type="submission" date="2020-08" db="EMBL/GenBank/DDBJ databases">
        <title>Genomic Encyclopedia of Type Strains, Phase III (KMG-III): the genomes of soil and plant-associated and newly described type strains.</title>
        <authorList>
            <person name="Whitman W."/>
        </authorList>
    </citation>
    <scope>NUCLEOTIDE SEQUENCE [LARGE SCALE GENOMIC DNA]</scope>
    <source>
        <strain evidence="3 4">CECT 8305</strain>
    </source>
</reference>
<accession>A0A7W9UW02</accession>
<dbReference type="Gene3D" id="1.10.10.10">
    <property type="entry name" value="Winged helix-like DNA-binding domain superfamily/Winged helix DNA-binding domain"/>
    <property type="match status" value="1"/>
</dbReference>